<evidence type="ECO:0000256" key="1">
    <source>
        <dbReference type="ARBA" id="ARBA00023268"/>
    </source>
</evidence>
<dbReference type="InterPro" id="IPR036397">
    <property type="entry name" value="RNaseH_sf"/>
</dbReference>
<dbReference type="InterPro" id="IPR043502">
    <property type="entry name" value="DNA/RNA_pol_sf"/>
</dbReference>
<reference evidence="5" key="3">
    <citation type="submission" date="2006-01" db="EMBL/GenBank/DDBJ databases">
        <authorList>
            <person name="Buell R."/>
        </authorList>
    </citation>
    <scope>NUCLEOTIDE SEQUENCE</scope>
</reference>
<dbReference type="CDD" id="cd01647">
    <property type="entry name" value="RT_LTR"/>
    <property type="match status" value="1"/>
</dbReference>
<dbReference type="Gene3D" id="3.30.420.10">
    <property type="entry name" value="Ribonuclease H-like superfamily/Ribonuclease H"/>
    <property type="match status" value="2"/>
</dbReference>
<evidence type="ECO:0000313" key="5">
    <source>
        <dbReference type="EMBL" id="ABA98873.1"/>
    </source>
</evidence>
<dbReference type="PROSITE" id="PS50879">
    <property type="entry name" value="RNASE_H_1"/>
    <property type="match status" value="1"/>
</dbReference>
<dbReference type="SUPFAM" id="SSF56672">
    <property type="entry name" value="DNA/RNA polymerases"/>
    <property type="match status" value="1"/>
</dbReference>
<dbReference type="Pfam" id="PF00665">
    <property type="entry name" value="rve"/>
    <property type="match status" value="1"/>
</dbReference>
<dbReference type="EMBL" id="DP000011">
    <property type="protein sequence ID" value="ABA98873.1"/>
    <property type="molecule type" value="Genomic_DNA"/>
</dbReference>
<dbReference type="Pfam" id="PF17919">
    <property type="entry name" value="RT_RNaseH_2"/>
    <property type="match status" value="1"/>
</dbReference>
<dbReference type="Pfam" id="PF13456">
    <property type="entry name" value="RVT_3"/>
    <property type="match status" value="1"/>
</dbReference>
<reference evidence="5" key="1">
    <citation type="journal article" date="2005" name="BMC Biol.">
        <title>The sequence of rice chromosomes 11 and 12, rich in disease resistance genes and recent gene duplications.</title>
        <authorList>
            <consortium name="The rice chromosomes 11 and 12 sequencing consortia"/>
        </authorList>
    </citation>
    <scope>NUCLEOTIDE SEQUENCE [LARGE SCALE GENOMIC DNA]</scope>
</reference>
<dbReference type="GO" id="GO:0003676">
    <property type="term" value="F:nucleic acid binding"/>
    <property type="evidence" value="ECO:0007669"/>
    <property type="project" value="InterPro"/>
</dbReference>
<feature type="domain" description="Integrase catalytic" evidence="4">
    <location>
        <begin position="721"/>
        <end position="864"/>
    </location>
</feature>
<dbReference type="PANTHER" id="PTHR37984">
    <property type="entry name" value="PROTEIN CBG26694"/>
    <property type="match status" value="1"/>
</dbReference>
<dbReference type="SUPFAM" id="SSF53098">
    <property type="entry name" value="Ribonuclease H-like"/>
    <property type="match status" value="2"/>
</dbReference>
<gene>
    <name evidence="5" type="ordered locus">LOC_Os12g36140</name>
</gene>
<dbReference type="GO" id="GO:0004523">
    <property type="term" value="F:RNA-DNA hybrid ribonuclease activity"/>
    <property type="evidence" value="ECO:0007669"/>
    <property type="project" value="InterPro"/>
</dbReference>
<name>Q2QP03_ORYSJ</name>
<dbReference type="Pfam" id="PF00078">
    <property type="entry name" value="RVT_1"/>
    <property type="match status" value="1"/>
</dbReference>
<keyword evidence="1" id="KW-0511">Multifunctional enzyme</keyword>
<dbReference type="InterPro" id="IPR050951">
    <property type="entry name" value="Retrovirus_Pol_polyprotein"/>
</dbReference>
<dbReference type="AlphaFoldDB" id="Q2QP03"/>
<dbReference type="Gene3D" id="3.10.10.10">
    <property type="entry name" value="HIV Type 1 Reverse Transcriptase, subunit A, domain 1"/>
    <property type="match status" value="1"/>
</dbReference>
<dbReference type="PROSITE" id="PS50994">
    <property type="entry name" value="INTEGRASE"/>
    <property type="match status" value="1"/>
</dbReference>
<dbReference type="PANTHER" id="PTHR37984:SF5">
    <property type="entry name" value="PROTEIN NYNRIN-LIKE"/>
    <property type="match status" value="1"/>
</dbReference>
<dbReference type="InterPro" id="IPR012337">
    <property type="entry name" value="RNaseH-like_sf"/>
</dbReference>
<dbReference type="GO" id="GO:0015074">
    <property type="term" value="P:DNA integration"/>
    <property type="evidence" value="ECO:0007669"/>
    <property type="project" value="InterPro"/>
</dbReference>
<proteinExistence type="predicted"/>
<dbReference type="InterPro" id="IPR041577">
    <property type="entry name" value="RT_RNaseH_2"/>
</dbReference>
<dbReference type="Gene3D" id="3.30.70.270">
    <property type="match status" value="2"/>
</dbReference>
<dbReference type="InterPro" id="IPR002156">
    <property type="entry name" value="RNaseH_domain"/>
</dbReference>
<sequence length="864" mass="97557">MPGVPREVIEHKLMVQPDAKPVKQRLRRFAPDRKQAIREELDKLLKAGFIREVLHPEWLANPVMVRKANGKWRMCVDFTDLNKACPKDHFPLPRIDQLVDSTVGCELLSFLDAYSGYHQISMAKEDEEKTAFITPFGVFCFVKMPFGLITAGNTFQRTVQGALSNQLGNNVEAYVDDIVVKTKTGDSLIDDLRETFDNLRRYRLMLNPEKCTFGVPSGKLLGFLVSGRGIEADLEKIKAIENMKSPTRLKEVQKLTGCMATLSRFVARMGKRGQPFFALLKKQDKFVWTQEAEEAFIALKRYLSNPPVLVAPQPNEELFLYIAATPYSVSTVIVVEREREIIMTSRKLRHYFQAHRVTVVSSFPLGEVVTNKDVVGRIAKWVVELSQFDVHFVPRTAIKSQVLADFIADWTMPDNKSDNQGDNETWTMAFNGALNSQGARAGFILTSPSGDQFKHAIHLNFRATNNTAEYEGLLAGIRAAATLEAKRLIVKGDSELVTNQVHKDYKCSNSELSKYLAEVRKLEKRFDGIEVRHVYRKDNVEPDDLARRVSRRESLEPGTFLDILMKPSVKEVSGEVSPNTPDISSEVTEAERAIADIETTDDWRIPLIKFISSEELPEDDPEAEKITRKAKIYCMVDNDLYKKVPNGVLLKCVSTDDGRHLLLDIHEGICGSHAAGRTLVGKAFRQGFFWPTALKDSCDMVQRCEACQFHSKHTKLPAQALQTIPLTWPFSCWGLDILGPFPRGQGGYRFLFVAIDKFTKWIEAIPTGEIKADNAIKFIKGIFCRYGLPHHIITDNGSQFISADFQDYCIGLGVKICFASVSHPQSNGQVERGNDIVLQGMKTRVYNRLMSHDKKWVEELPSVL</sequence>
<accession>Q2QP03</accession>
<reference evidence="5" key="2">
    <citation type="submission" date="2005-04" db="EMBL/GenBank/DDBJ databases">
        <authorList>
            <person name="Buell C.R."/>
            <person name="Wing R.A."/>
            <person name="McCombie W.A."/>
            <person name="Ouyang S."/>
        </authorList>
    </citation>
    <scope>NUCLEOTIDE SEQUENCE</scope>
</reference>
<dbReference type="InterPro" id="IPR000477">
    <property type="entry name" value="RT_dom"/>
</dbReference>
<evidence type="ECO:0000259" key="4">
    <source>
        <dbReference type="PROSITE" id="PS50994"/>
    </source>
</evidence>
<feature type="coiled-coil region" evidence="2">
    <location>
        <begin position="505"/>
        <end position="532"/>
    </location>
</feature>
<dbReference type="InterPro" id="IPR043128">
    <property type="entry name" value="Rev_trsase/Diguanyl_cyclase"/>
</dbReference>
<dbReference type="Gene3D" id="1.10.340.70">
    <property type="match status" value="1"/>
</dbReference>
<keyword evidence="2" id="KW-0175">Coiled coil</keyword>
<evidence type="ECO:0000259" key="3">
    <source>
        <dbReference type="PROSITE" id="PS50879"/>
    </source>
</evidence>
<dbReference type="InterPro" id="IPR001584">
    <property type="entry name" value="Integrase_cat-core"/>
</dbReference>
<organism evidence="5">
    <name type="scientific">Oryza sativa subsp. japonica</name>
    <name type="common">Rice</name>
    <dbReference type="NCBI Taxonomy" id="39947"/>
    <lineage>
        <taxon>Eukaryota</taxon>
        <taxon>Viridiplantae</taxon>
        <taxon>Streptophyta</taxon>
        <taxon>Embryophyta</taxon>
        <taxon>Tracheophyta</taxon>
        <taxon>Spermatophyta</taxon>
        <taxon>Magnoliopsida</taxon>
        <taxon>Liliopsida</taxon>
        <taxon>Poales</taxon>
        <taxon>Poaceae</taxon>
        <taxon>BOP clade</taxon>
        <taxon>Oryzoideae</taxon>
        <taxon>Oryzeae</taxon>
        <taxon>Oryzinae</taxon>
        <taxon>Oryza</taxon>
        <taxon>Oryza sativa</taxon>
    </lineage>
</organism>
<protein>
    <submittedName>
        <fullName evidence="5">Transposon protein, putative, unclassified</fullName>
    </submittedName>
</protein>
<feature type="domain" description="RNase H type-1" evidence="3">
    <location>
        <begin position="422"/>
        <end position="551"/>
    </location>
</feature>
<evidence type="ECO:0000256" key="2">
    <source>
        <dbReference type="SAM" id="Coils"/>
    </source>
</evidence>
<dbReference type="CDD" id="cd09279">
    <property type="entry name" value="RNase_HI_like"/>
    <property type="match status" value="1"/>
</dbReference>